<evidence type="ECO:0000313" key="3">
    <source>
        <dbReference type="Proteomes" id="UP000037210"/>
    </source>
</evidence>
<dbReference type="AlphaFoldDB" id="A0A0M0BLR1"/>
<comment type="caution">
    <text evidence="2">The sequence shown here is derived from an EMBL/GenBank/DDBJ whole genome shotgun (WGS) entry which is preliminary data.</text>
</comment>
<dbReference type="SUPFAM" id="SSF54909">
    <property type="entry name" value="Dimeric alpha+beta barrel"/>
    <property type="match status" value="1"/>
</dbReference>
<reference evidence="2 3" key="1">
    <citation type="submission" date="2015-06" db="EMBL/GenBank/DDBJ databases">
        <title>New insights into the roles of widespread benthic archaea in carbon and nitrogen cycling.</title>
        <authorList>
            <person name="Lazar C.S."/>
            <person name="Baker B.J."/>
            <person name="Seitz K.W."/>
            <person name="Hyde A.S."/>
            <person name="Dick G.J."/>
            <person name="Hinrichs K.-U."/>
            <person name="Teske A.P."/>
        </authorList>
    </citation>
    <scope>NUCLEOTIDE SEQUENCE [LARGE SCALE GENOMIC DNA]</scope>
    <source>
        <strain evidence="2">DG-45</strain>
    </source>
</reference>
<sequence>MVAMEQALVMMVVEPASEKKVLDRLREMPGVIEAHFLYGPYDMYVKIEARTSQEIQSIVFNEIRTIPGIRSTMTCFIAD</sequence>
<name>A0A0M0BLR1_9ARCH</name>
<proteinExistence type="predicted"/>
<evidence type="ECO:0000313" key="2">
    <source>
        <dbReference type="EMBL" id="KON29502.1"/>
    </source>
</evidence>
<organism evidence="2 3">
    <name type="scientific">miscellaneous Crenarchaeota group-15 archaeon DG-45</name>
    <dbReference type="NCBI Taxonomy" id="1685127"/>
    <lineage>
        <taxon>Archaea</taxon>
        <taxon>Candidatus Bathyarchaeota</taxon>
        <taxon>MCG-15</taxon>
    </lineage>
</organism>
<protein>
    <recommendedName>
        <fullName evidence="1">Transcription regulator AsnC/Lrp ligand binding domain-containing protein</fullName>
    </recommendedName>
</protein>
<dbReference type="InterPro" id="IPR019887">
    <property type="entry name" value="Tscrpt_reg_AsnC/Lrp_C"/>
</dbReference>
<dbReference type="InterPro" id="IPR011008">
    <property type="entry name" value="Dimeric_a/b-barrel"/>
</dbReference>
<dbReference type="Proteomes" id="UP000037210">
    <property type="component" value="Unassembled WGS sequence"/>
</dbReference>
<dbReference type="EMBL" id="LFWZ01000062">
    <property type="protein sequence ID" value="KON29502.1"/>
    <property type="molecule type" value="Genomic_DNA"/>
</dbReference>
<accession>A0A0M0BLR1</accession>
<evidence type="ECO:0000259" key="1">
    <source>
        <dbReference type="Pfam" id="PF01037"/>
    </source>
</evidence>
<dbReference type="Pfam" id="PF01037">
    <property type="entry name" value="AsnC_trans_reg"/>
    <property type="match status" value="1"/>
</dbReference>
<gene>
    <name evidence="2" type="ORF">AC482_06345</name>
</gene>
<dbReference type="Gene3D" id="3.30.70.920">
    <property type="match status" value="1"/>
</dbReference>
<feature type="domain" description="Transcription regulator AsnC/Lrp ligand binding" evidence="1">
    <location>
        <begin position="12"/>
        <end position="77"/>
    </location>
</feature>